<evidence type="ECO:0000313" key="2">
    <source>
        <dbReference type="Proteomes" id="UP001516662"/>
    </source>
</evidence>
<gene>
    <name evidence="1" type="ORF">IMZ08_07740</name>
</gene>
<dbReference type="PROSITE" id="PS51257">
    <property type="entry name" value="PROKAR_LIPOPROTEIN"/>
    <property type="match status" value="1"/>
</dbReference>
<sequence length="208" mass="23023">MKKLFFILICAMTLVGCGGGKDKAKEEKKEAKTAETEGTTVNDAGIARIQAQTELGTLGFTPEELKENWNVAQAEMKEDEAYQIKDLTVSNGEFKTDVGEGLILEGIVNEDTNEVSKLSIIRKEVEAEKLEQSLDQFEDTLASFFLLVSVTNKDKKVSEAQINSMVHDLVILEKDKDQLDSSATLNNVNYKVVENERGLVLTATENKD</sequence>
<accession>A0ABR9QHH3</accession>
<dbReference type="RefSeq" id="WP_193535415.1">
    <property type="nucleotide sequence ID" value="NZ_JADCLJ010000019.1"/>
</dbReference>
<comment type="caution">
    <text evidence="1">The sequence shown here is derived from an EMBL/GenBank/DDBJ whole genome shotgun (WGS) entry which is preliminary data.</text>
</comment>
<keyword evidence="2" id="KW-1185">Reference proteome</keyword>
<dbReference type="EMBL" id="JADCLJ010000019">
    <property type="protein sequence ID" value="MBE4907942.1"/>
    <property type="molecule type" value="Genomic_DNA"/>
</dbReference>
<evidence type="ECO:0000313" key="1">
    <source>
        <dbReference type="EMBL" id="MBE4907942.1"/>
    </source>
</evidence>
<name>A0ABR9QHH3_9BACI</name>
<protein>
    <recommendedName>
        <fullName evidence="3">Lipoprotein</fullName>
    </recommendedName>
</protein>
<dbReference type="Proteomes" id="UP001516662">
    <property type="component" value="Unassembled WGS sequence"/>
</dbReference>
<proteinExistence type="predicted"/>
<organism evidence="1 2">
    <name type="scientific">Litchfieldia luteola</name>
    <dbReference type="NCBI Taxonomy" id="682179"/>
    <lineage>
        <taxon>Bacteria</taxon>
        <taxon>Bacillati</taxon>
        <taxon>Bacillota</taxon>
        <taxon>Bacilli</taxon>
        <taxon>Bacillales</taxon>
        <taxon>Bacillaceae</taxon>
        <taxon>Litchfieldia</taxon>
    </lineage>
</organism>
<evidence type="ECO:0008006" key="3">
    <source>
        <dbReference type="Google" id="ProtNLM"/>
    </source>
</evidence>
<reference evidence="1 2" key="1">
    <citation type="submission" date="2020-10" db="EMBL/GenBank/DDBJ databases">
        <title>Bacillus sp. HD4P25, an endophyte from a halophyte.</title>
        <authorList>
            <person name="Sun J.-Q."/>
        </authorList>
    </citation>
    <scope>NUCLEOTIDE SEQUENCE [LARGE SCALE GENOMIC DNA]</scope>
    <source>
        <strain evidence="1 2">YIM 93174</strain>
    </source>
</reference>